<evidence type="ECO:0000256" key="1">
    <source>
        <dbReference type="SAM" id="Coils"/>
    </source>
</evidence>
<dbReference type="WBParaSite" id="jg22621">
    <property type="protein sequence ID" value="jg22621"/>
    <property type="gene ID" value="jg22621"/>
</dbReference>
<sequence>MASEDPSGFGSDLVKTLRERIRNCRRQMDIRACQLKIQTKDRLQQLLAEANKKISHFEQLQTRNFNSNSFPFKGKKEPLICQMQPVKSSRFVGNHCHRQAKQVLPTLRKWPKLRRRQVIKKTRSLLLHLRLRRALKLRRKESEYSGVSVQNTFYRHLHKYAMSKAWCMKNTLWRLHA</sequence>
<evidence type="ECO:0000313" key="3">
    <source>
        <dbReference type="WBParaSite" id="jg22621"/>
    </source>
</evidence>
<dbReference type="AlphaFoldDB" id="A0A915DT14"/>
<keyword evidence="2" id="KW-1185">Reference proteome</keyword>
<evidence type="ECO:0000313" key="2">
    <source>
        <dbReference type="Proteomes" id="UP000887574"/>
    </source>
</evidence>
<dbReference type="Proteomes" id="UP000887574">
    <property type="component" value="Unplaced"/>
</dbReference>
<name>A0A915DT14_9BILA</name>
<keyword evidence="1" id="KW-0175">Coiled coil</keyword>
<organism evidence="2 3">
    <name type="scientific">Ditylenchus dipsaci</name>
    <dbReference type="NCBI Taxonomy" id="166011"/>
    <lineage>
        <taxon>Eukaryota</taxon>
        <taxon>Metazoa</taxon>
        <taxon>Ecdysozoa</taxon>
        <taxon>Nematoda</taxon>
        <taxon>Chromadorea</taxon>
        <taxon>Rhabditida</taxon>
        <taxon>Tylenchina</taxon>
        <taxon>Tylenchomorpha</taxon>
        <taxon>Sphaerularioidea</taxon>
        <taxon>Anguinidae</taxon>
        <taxon>Anguininae</taxon>
        <taxon>Ditylenchus</taxon>
    </lineage>
</organism>
<proteinExistence type="predicted"/>
<accession>A0A915DT14</accession>
<reference evidence="3" key="1">
    <citation type="submission" date="2022-11" db="UniProtKB">
        <authorList>
            <consortium name="WormBaseParasite"/>
        </authorList>
    </citation>
    <scope>IDENTIFICATION</scope>
</reference>
<feature type="coiled-coil region" evidence="1">
    <location>
        <begin position="33"/>
        <end position="60"/>
    </location>
</feature>
<protein>
    <submittedName>
        <fullName evidence="3">Uncharacterized protein</fullName>
    </submittedName>
</protein>